<proteinExistence type="predicted"/>
<keyword evidence="3" id="KW-1185">Reference proteome</keyword>
<dbReference type="KEGG" id="hcz:G9Q37_07655"/>
<sequence length="108" mass="12040">MLRHIVMWKFKDEAEGADRETNLRKAEALLMGCAKLHPGTVQFQVGLARPGLECTYDLVLDSTFTDAAALAAYQNHPTHVAIKPFMKAVVAERQCMDFITDNTEADKT</sequence>
<reference evidence="2 3" key="1">
    <citation type="submission" date="2020-03" db="EMBL/GenBank/DDBJ databases">
        <title>Hydrogenophaga sp. nov. isolated from cyanobacterial mat.</title>
        <authorList>
            <person name="Thorat V."/>
            <person name="Kirdat K."/>
            <person name="Tiwarekar B."/>
            <person name="Costa E.D."/>
            <person name="Yadav A."/>
        </authorList>
    </citation>
    <scope>NUCLEOTIDE SEQUENCE [LARGE SCALE GENOMIC DNA]</scope>
    <source>
        <strain evidence="2 3">BA0156</strain>
    </source>
</reference>
<dbReference type="PANTHER" id="PTHR37832:SF1">
    <property type="entry name" value="STRESS-RESPONSE A_B BARREL DOMAIN-CONTAINING PROTEIN"/>
    <property type="match status" value="1"/>
</dbReference>
<evidence type="ECO:0000313" key="3">
    <source>
        <dbReference type="Proteomes" id="UP000503162"/>
    </source>
</evidence>
<dbReference type="InterPro" id="IPR013097">
    <property type="entry name" value="Dabb"/>
</dbReference>
<dbReference type="Proteomes" id="UP000503162">
    <property type="component" value="Chromosome"/>
</dbReference>
<dbReference type="PROSITE" id="PS51502">
    <property type="entry name" value="S_R_A_B_BARREL"/>
    <property type="match status" value="1"/>
</dbReference>
<evidence type="ECO:0000259" key="1">
    <source>
        <dbReference type="PROSITE" id="PS51502"/>
    </source>
</evidence>
<protein>
    <submittedName>
        <fullName evidence="2">Dabb family protein</fullName>
    </submittedName>
</protein>
<feature type="domain" description="Stress-response A/B barrel" evidence="1">
    <location>
        <begin position="2"/>
        <end position="98"/>
    </location>
</feature>
<gene>
    <name evidence="2" type="ORF">G9Q37_07655</name>
</gene>
<accession>A0A6G8IGD1</accession>
<dbReference type="SUPFAM" id="SSF54909">
    <property type="entry name" value="Dimeric alpha+beta barrel"/>
    <property type="match status" value="1"/>
</dbReference>
<evidence type="ECO:0000313" key="2">
    <source>
        <dbReference type="EMBL" id="QIM52020.1"/>
    </source>
</evidence>
<dbReference type="InterPro" id="IPR011008">
    <property type="entry name" value="Dimeric_a/b-barrel"/>
</dbReference>
<dbReference type="SMART" id="SM00886">
    <property type="entry name" value="Dabb"/>
    <property type="match status" value="1"/>
</dbReference>
<dbReference type="Gene3D" id="3.30.70.100">
    <property type="match status" value="1"/>
</dbReference>
<dbReference type="AlphaFoldDB" id="A0A6G8IGD1"/>
<dbReference type="Pfam" id="PF07876">
    <property type="entry name" value="Dabb"/>
    <property type="match status" value="1"/>
</dbReference>
<name>A0A6G8IGD1_9BURK</name>
<dbReference type="PANTHER" id="PTHR37832">
    <property type="entry name" value="BLL2683 PROTEIN"/>
    <property type="match status" value="1"/>
</dbReference>
<dbReference type="RefSeq" id="WP_166226623.1">
    <property type="nucleotide sequence ID" value="NZ_CP049989.1"/>
</dbReference>
<dbReference type="EMBL" id="CP049989">
    <property type="protein sequence ID" value="QIM52020.1"/>
    <property type="molecule type" value="Genomic_DNA"/>
</dbReference>
<organism evidence="2 3">
    <name type="scientific">Hydrogenophaga crocea</name>
    <dbReference type="NCBI Taxonomy" id="2716225"/>
    <lineage>
        <taxon>Bacteria</taxon>
        <taxon>Pseudomonadati</taxon>
        <taxon>Pseudomonadota</taxon>
        <taxon>Betaproteobacteria</taxon>
        <taxon>Burkholderiales</taxon>
        <taxon>Comamonadaceae</taxon>
        <taxon>Hydrogenophaga</taxon>
    </lineage>
</organism>